<comment type="caution">
    <text evidence="4">The sequence shown here is derived from an EMBL/GenBank/DDBJ whole genome shotgun (WGS) entry which is preliminary data.</text>
</comment>
<dbReference type="EMBL" id="QQAV01000011">
    <property type="protein sequence ID" value="RDI20145.1"/>
    <property type="molecule type" value="Genomic_DNA"/>
</dbReference>
<proteinExistence type="predicted"/>
<keyword evidence="2" id="KW-0472">Membrane</keyword>
<dbReference type="InterPro" id="IPR008520">
    <property type="entry name" value="DUF802"/>
</dbReference>
<protein>
    <submittedName>
        <fullName evidence="4">Uncharacterized protein DUF802</fullName>
    </submittedName>
</protein>
<feature type="transmembrane region" description="Helical" evidence="2">
    <location>
        <begin position="109"/>
        <end position="131"/>
    </location>
</feature>
<keyword evidence="5" id="KW-1185">Reference proteome</keyword>
<sequence length="1004" mass="106314">MTRLIAKALQGAVFAAGLAAVLWVGAGYLGRQPLALAVMVLIGVFFLVGGVELLRFDRATRTLARALDSLGSAPADARHAWLAPVEPALQGAVRQRIEGGRVALPGPALAPYITGLLVLLGMLGTFMGMVVTLDGTGAALTGATELQGIRDALSAPVRGLGLAFGTSVAGVAASAALGLMSALARRERVQVGQQLDAAIAGPLRAFSATHHREASLKLMEQQAGLLPTLVERLQATMEALERQQQALNERLTADQARFHTQAESAYAALAASLERSLKESVAEGARLSGAAIQPAIEATLAGLAQESGRLQSAMAEQVRRQLDGVAERFGQATTEVAGLWRSALAEQQAAQAAGSRAFDEALARFTGHAQQRDAALDEALTRFTQHTQQHSLALADDLAARLDRQSETLGQRWAEALSQQAAGAEQMAMRHEAALQRAAEGFASQAVALHEGVAAAHTELQSRMAAHDDTRLAAWTGALRSLAEELRQQWQQAGAQATGEWQSVGETLSRSVRDITAGAEAQAQRLLADLDRRAAADESRLADWRAALETTATALREEWRAAGAESAGQWQQLGDALRHTAAEVGGHAEEQARRTLAEMERRAALDDGRLQQWTAALETMAANLREQWQQTGSAAADQWLQAGRAASAELERASGQIAAQLERASTGAAEALALASSQAAGQLQQATGQVADGLQRATGEAVGQWQQVGEQLRQAAIDIGSTAQAQAERTLAQIEQRASQEAERQVAWTGALEATVATLRTQWEAAGEQATRQLREAGAALARTATDMSTQMEAQAQRTLAEIGQLVQAAAEAPRAAAEVMGELRERISDSMARDQATLEERERLMQTLGTLLEALNRQATEQRGAIDALVDTTTGLMERASGRFGETLQAQVERFGQALDAQAARLDEAGTQLGASAVEVASLGEAFGGAVQLFGQANGELLTQLKGIETALTKSLARSDEQLDYYVAQAREVIELSIGAQKQIIDDLQHLAAQRGVDAHAEA</sequence>
<dbReference type="OrthoDB" id="6053769at2"/>
<keyword evidence="1" id="KW-0175">Coiled coil</keyword>
<feature type="domain" description="DUF802" evidence="3">
    <location>
        <begin position="325"/>
        <end position="376"/>
    </location>
</feature>
<feature type="coiled-coil region" evidence="1">
    <location>
        <begin position="230"/>
        <end position="257"/>
    </location>
</feature>
<dbReference type="Proteomes" id="UP000255265">
    <property type="component" value="Unassembled WGS sequence"/>
</dbReference>
<evidence type="ECO:0000259" key="3">
    <source>
        <dbReference type="Pfam" id="PF05650"/>
    </source>
</evidence>
<evidence type="ECO:0000256" key="2">
    <source>
        <dbReference type="SAM" id="Phobius"/>
    </source>
</evidence>
<gene>
    <name evidence="4" type="ORF">DFR41_111121</name>
</gene>
<feature type="transmembrane region" description="Helical" evidence="2">
    <location>
        <begin position="12"/>
        <end position="29"/>
    </location>
</feature>
<keyword evidence="2" id="KW-0812">Transmembrane</keyword>
<accession>A0A370F7L8</accession>
<evidence type="ECO:0000313" key="4">
    <source>
        <dbReference type="EMBL" id="RDI20145.1"/>
    </source>
</evidence>
<evidence type="ECO:0000256" key="1">
    <source>
        <dbReference type="SAM" id="Coils"/>
    </source>
</evidence>
<dbReference type="AlphaFoldDB" id="A0A370F7L8"/>
<organism evidence="4 5">
    <name type="scientific">Pseudacidovorax intermedius</name>
    <dbReference type="NCBI Taxonomy" id="433924"/>
    <lineage>
        <taxon>Bacteria</taxon>
        <taxon>Pseudomonadati</taxon>
        <taxon>Pseudomonadota</taxon>
        <taxon>Betaproteobacteria</taxon>
        <taxon>Burkholderiales</taxon>
        <taxon>Comamonadaceae</taxon>
        <taxon>Pseudacidovorax</taxon>
    </lineage>
</organism>
<dbReference type="Pfam" id="PF05650">
    <property type="entry name" value="DUF802"/>
    <property type="match status" value="1"/>
</dbReference>
<feature type="transmembrane region" description="Helical" evidence="2">
    <location>
        <begin position="35"/>
        <end position="54"/>
    </location>
</feature>
<dbReference type="RefSeq" id="WP_114804365.1">
    <property type="nucleotide sequence ID" value="NZ_QQAV01000011.1"/>
</dbReference>
<evidence type="ECO:0000313" key="5">
    <source>
        <dbReference type="Proteomes" id="UP000255265"/>
    </source>
</evidence>
<reference evidence="4 5" key="1">
    <citation type="submission" date="2018-07" db="EMBL/GenBank/DDBJ databases">
        <title>Genomic Encyclopedia of Type Strains, Phase IV (KMG-IV): sequencing the most valuable type-strain genomes for metagenomic binning, comparative biology and taxonomic classification.</title>
        <authorList>
            <person name="Goeker M."/>
        </authorList>
    </citation>
    <scope>NUCLEOTIDE SEQUENCE [LARGE SCALE GENOMIC DNA]</scope>
    <source>
        <strain evidence="4 5">DSM 21352</strain>
    </source>
</reference>
<name>A0A370F7L8_9BURK</name>
<keyword evidence="2" id="KW-1133">Transmembrane helix</keyword>